<dbReference type="STRING" id="1562698.DESAMIL20_1180"/>
<protein>
    <submittedName>
        <fullName evidence="10">Putative transport protein</fullName>
    </submittedName>
</protein>
<evidence type="ECO:0000313" key="10">
    <source>
        <dbReference type="EMBL" id="OSS41627.1"/>
    </source>
</evidence>
<feature type="transmembrane region" description="Helical" evidence="8">
    <location>
        <begin position="159"/>
        <end position="181"/>
    </location>
</feature>
<evidence type="ECO:0000256" key="4">
    <source>
        <dbReference type="ARBA" id="ARBA00022475"/>
    </source>
</evidence>
<dbReference type="SUPFAM" id="SSF103473">
    <property type="entry name" value="MFS general substrate transporter"/>
    <property type="match status" value="1"/>
</dbReference>
<keyword evidence="3" id="KW-0813">Transport</keyword>
<dbReference type="Gene3D" id="1.20.1250.20">
    <property type="entry name" value="MFS general substrate transporter like domains"/>
    <property type="match status" value="1"/>
</dbReference>
<evidence type="ECO:0000256" key="6">
    <source>
        <dbReference type="ARBA" id="ARBA00022989"/>
    </source>
</evidence>
<gene>
    <name evidence="10" type="ORF">DESAMIL20_1180</name>
</gene>
<feature type="transmembrane region" description="Helical" evidence="8">
    <location>
        <begin position="21"/>
        <end position="42"/>
    </location>
</feature>
<evidence type="ECO:0000256" key="7">
    <source>
        <dbReference type="ARBA" id="ARBA00023136"/>
    </source>
</evidence>
<dbReference type="PROSITE" id="PS50850">
    <property type="entry name" value="MFS"/>
    <property type="match status" value="1"/>
</dbReference>
<dbReference type="Proteomes" id="UP000194141">
    <property type="component" value="Unassembled WGS sequence"/>
</dbReference>
<comment type="caution">
    <text evidence="10">The sequence shown here is derived from an EMBL/GenBank/DDBJ whole genome shotgun (WGS) entry which is preliminary data.</text>
</comment>
<feature type="transmembrane region" description="Helical" evidence="8">
    <location>
        <begin position="136"/>
        <end position="153"/>
    </location>
</feature>
<evidence type="ECO:0000256" key="3">
    <source>
        <dbReference type="ARBA" id="ARBA00022448"/>
    </source>
</evidence>
<feature type="domain" description="Major facilitator superfamily (MFS) profile" evidence="9">
    <location>
        <begin position="1"/>
        <end position="245"/>
    </location>
</feature>
<dbReference type="EMBL" id="MDSU01000018">
    <property type="protein sequence ID" value="OSS41627.1"/>
    <property type="molecule type" value="Genomic_DNA"/>
</dbReference>
<name>A0A1X4XVR5_9BACT</name>
<dbReference type="GO" id="GO:0022857">
    <property type="term" value="F:transmembrane transporter activity"/>
    <property type="evidence" value="ECO:0007669"/>
    <property type="project" value="InterPro"/>
</dbReference>
<feature type="transmembrane region" description="Helical" evidence="8">
    <location>
        <begin position="68"/>
        <end position="92"/>
    </location>
</feature>
<dbReference type="Pfam" id="PF07690">
    <property type="entry name" value="MFS_1"/>
    <property type="match status" value="1"/>
</dbReference>
<organism evidence="10 11">
    <name type="scientific">Desulfurella amilsii</name>
    <dbReference type="NCBI Taxonomy" id="1562698"/>
    <lineage>
        <taxon>Bacteria</taxon>
        <taxon>Pseudomonadati</taxon>
        <taxon>Campylobacterota</taxon>
        <taxon>Desulfurellia</taxon>
        <taxon>Desulfurellales</taxon>
        <taxon>Desulfurellaceae</taxon>
        <taxon>Desulfurella</taxon>
    </lineage>
</organism>
<dbReference type="InterPro" id="IPR020846">
    <property type="entry name" value="MFS_dom"/>
</dbReference>
<dbReference type="AlphaFoldDB" id="A0A1X4XVR5"/>
<feature type="transmembrane region" description="Helical" evidence="8">
    <location>
        <begin position="193"/>
        <end position="214"/>
    </location>
</feature>
<dbReference type="InterPro" id="IPR011701">
    <property type="entry name" value="MFS"/>
</dbReference>
<sequence length="246" mass="27713">MGGFSGRLISGIIAYILPWRYSFYFVTLSFAIGALLVFYFIGDTKSVGSNEKPESLFKNYLSIVKNKLYFFVYLAVFCMFFVFAALTNFLPFRIESVDKNSSQIVIALAYSGYLMGIFVSFFATKFIKMFGNQIKTMMFGFLVYMGSILILNIPNVYIIFGGMFIFCGGMFLIHSVASGFLNKLAKEKKGIINGIYIASYYGGGVIGSYAPGFIYKQYGWHTFSAVLIFLLLVGLGSIFQFRKKVY</sequence>
<keyword evidence="4" id="KW-1003">Cell membrane</keyword>
<evidence type="ECO:0000313" key="11">
    <source>
        <dbReference type="Proteomes" id="UP000194141"/>
    </source>
</evidence>
<reference evidence="10 11" key="1">
    <citation type="journal article" date="2017" name="Front. Microbiol.">
        <title>Genome Sequence of Desulfurella amilsii Strain TR1 and Comparative Genomics of Desulfurellaceae Family.</title>
        <authorList>
            <person name="Florentino A.P."/>
            <person name="Stams A.J."/>
            <person name="Sanchez-Andrea I."/>
        </authorList>
    </citation>
    <scope>NUCLEOTIDE SEQUENCE [LARGE SCALE GENOMIC DNA]</scope>
    <source>
        <strain evidence="10 11">TR1</strain>
    </source>
</reference>
<keyword evidence="11" id="KW-1185">Reference proteome</keyword>
<dbReference type="InterPro" id="IPR036259">
    <property type="entry name" value="MFS_trans_sf"/>
</dbReference>
<evidence type="ECO:0000256" key="1">
    <source>
        <dbReference type="ARBA" id="ARBA00004651"/>
    </source>
</evidence>
<accession>A0A1X4XVR5</accession>
<evidence type="ECO:0000256" key="5">
    <source>
        <dbReference type="ARBA" id="ARBA00022692"/>
    </source>
</evidence>
<dbReference type="PANTHER" id="PTHR43271">
    <property type="entry name" value="BLL2771 PROTEIN"/>
    <property type="match status" value="1"/>
</dbReference>
<keyword evidence="5 8" id="KW-0812">Transmembrane</keyword>
<evidence type="ECO:0000256" key="2">
    <source>
        <dbReference type="ARBA" id="ARBA00008335"/>
    </source>
</evidence>
<comment type="subcellular location">
    <subcellularLocation>
        <location evidence="1">Cell membrane</location>
        <topology evidence="1">Multi-pass membrane protein</topology>
    </subcellularLocation>
</comment>
<evidence type="ECO:0000256" key="8">
    <source>
        <dbReference type="SAM" id="Phobius"/>
    </source>
</evidence>
<dbReference type="PANTHER" id="PTHR43271:SF1">
    <property type="entry name" value="INNER MEMBRANE TRANSPORT PROTEIN YNFM"/>
    <property type="match status" value="1"/>
</dbReference>
<feature type="transmembrane region" description="Helical" evidence="8">
    <location>
        <begin position="220"/>
        <end position="241"/>
    </location>
</feature>
<evidence type="ECO:0000259" key="9">
    <source>
        <dbReference type="PROSITE" id="PS50850"/>
    </source>
</evidence>
<dbReference type="GO" id="GO:0005886">
    <property type="term" value="C:plasma membrane"/>
    <property type="evidence" value="ECO:0007669"/>
    <property type="project" value="UniProtKB-SubCell"/>
</dbReference>
<keyword evidence="6 8" id="KW-1133">Transmembrane helix</keyword>
<comment type="similarity">
    <text evidence="2">Belongs to the major facilitator superfamily.</text>
</comment>
<keyword evidence="7 8" id="KW-0472">Membrane</keyword>
<feature type="transmembrane region" description="Helical" evidence="8">
    <location>
        <begin position="104"/>
        <end position="124"/>
    </location>
</feature>
<proteinExistence type="inferred from homology"/>